<feature type="signal peptide" evidence="1">
    <location>
        <begin position="1"/>
        <end position="21"/>
    </location>
</feature>
<evidence type="ECO:0000256" key="1">
    <source>
        <dbReference type="SAM" id="SignalP"/>
    </source>
</evidence>
<sequence length="171" mass="17952">MRTIRNLVLPLLAVFTLGPGAAGGGADGPPAASGLRPGQNWLLRGVDAGGREVLHSLTVAGQPQWDGRRWFAPTTLGTVLVSEAVPLMLVVSASEAAGRTGLICFGARDGDRHRGILLSGTPPQQREQAGRVAEAERRWRASLPRPRGATGREMQGWARAAGVGTCEALVF</sequence>
<comment type="caution">
    <text evidence="2">The sequence shown here is derived from an EMBL/GenBank/DDBJ whole genome shotgun (WGS) entry which is preliminary data.</text>
</comment>
<dbReference type="RefSeq" id="WP_285521726.1">
    <property type="nucleotide sequence ID" value="NZ_JASNGB010000020.1"/>
</dbReference>
<keyword evidence="1" id="KW-0732">Signal</keyword>
<dbReference type="Proteomes" id="UP001302059">
    <property type="component" value="Unassembled WGS sequence"/>
</dbReference>
<evidence type="ECO:0000313" key="2">
    <source>
        <dbReference type="EMBL" id="MDL2343373.1"/>
    </source>
</evidence>
<reference evidence="2 3" key="1">
    <citation type="submission" date="2023-05" db="EMBL/GenBank/DDBJ databases">
        <authorList>
            <person name="Gao F."/>
        </authorList>
    </citation>
    <scope>NUCLEOTIDE SEQUENCE [LARGE SCALE GENOMIC DNA]</scope>
    <source>
        <strain evidence="2 3">MIMF12</strain>
    </source>
</reference>
<organism evidence="2 3">
    <name type="scientific">Deinococcus rhizophilus</name>
    <dbReference type="NCBI Taxonomy" id="3049544"/>
    <lineage>
        <taxon>Bacteria</taxon>
        <taxon>Thermotogati</taxon>
        <taxon>Deinococcota</taxon>
        <taxon>Deinococci</taxon>
        <taxon>Deinococcales</taxon>
        <taxon>Deinococcaceae</taxon>
        <taxon>Deinococcus</taxon>
    </lineage>
</organism>
<protein>
    <submittedName>
        <fullName evidence="2">Uncharacterized protein</fullName>
    </submittedName>
</protein>
<gene>
    <name evidence="2" type="ORF">QOL99_04315</name>
</gene>
<evidence type="ECO:0000313" key="3">
    <source>
        <dbReference type="Proteomes" id="UP001302059"/>
    </source>
</evidence>
<keyword evidence="3" id="KW-1185">Reference proteome</keyword>
<name>A0ABT7JHE7_9DEIO</name>
<feature type="chain" id="PRO_5046351673" evidence="1">
    <location>
        <begin position="22"/>
        <end position="171"/>
    </location>
</feature>
<accession>A0ABT7JHE7</accession>
<proteinExistence type="predicted"/>
<dbReference type="EMBL" id="JASNGB010000020">
    <property type="protein sequence ID" value="MDL2343373.1"/>
    <property type="molecule type" value="Genomic_DNA"/>
</dbReference>